<dbReference type="EMBL" id="JBHSJB010000027">
    <property type="protein sequence ID" value="MFC5057345.1"/>
    <property type="molecule type" value="Genomic_DNA"/>
</dbReference>
<feature type="transmembrane region" description="Helical" evidence="1">
    <location>
        <begin position="120"/>
        <end position="145"/>
    </location>
</feature>
<proteinExistence type="predicted"/>
<evidence type="ECO:0000313" key="3">
    <source>
        <dbReference type="Proteomes" id="UP001595833"/>
    </source>
</evidence>
<name>A0ABV9Y3Y0_9PSEU</name>
<dbReference type="InterPro" id="IPR047928">
    <property type="entry name" value="Perm_prefix_1"/>
</dbReference>
<keyword evidence="1" id="KW-0472">Membrane</keyword>
<organism evidence="2 3">
    <name type="scientific">Saccharothrix xinjiangensis</name>
    <dbReference type="NCBI Taxonomy" id="204798"/>
    <lineage>
        <taxon>Bacteria</taxon>
        <taxon>Bacillati</taxon>
        <taxon>Actinomycetota</taxon>
        <taxon>Actinomycetes</taxon>
        <taxon>Pseudonocardiales</taxon>
        <taxon>Pseudonocardiaceae</taxon>
        <taxon>Saccharothrix</taxon>
    </lineage>
</organism>
<protein>
    <submittedName>
        <fullName evidence="2">Permease prefix domain 1-containing protein</fullName>
    </submittedName>
</protein>
<sequence length="315" mass="33022">MTSTADLTERYVDATLRRLPTRLRPDVERELRASIADAVDAHVDGGADPAAAERAALDALGDPVRLAAGYADRPLHLVGPAYYLDYRRLLTVLLATVTPIAAAVVGFVGVRRGEPVADVLLGALGAAATTGGHIALWTTAVFALIERVPALRRAPSRGWAPEQLPELPGRRAKHAELVASTAALVLGVSLVLLSPTTSTVTDGDGDPIGPLSPWLWDTRFVHLFTALLVVALGLVYARHYARWSSPVAVAAALVDVTCAVALVWLVANDRVLNPAFVAAAGWSGGLVRAIEICLCALAATTVLHAVGGAAARTRR</sequence>
<keyword evidence="3" id="KW-1185">Reference proteome</keyword>
<feature type="transmembrane region" description="Helical" evidence="1">
    <location>
        <begin position="287"/>
        <end position="311"/>
    </location>
</feature>
<keyword evidence="1" id="KW-0812">Transmembrane</keyword>
<feature type="transmembrane region" description="Helical" evidence="1">
    <location>
        <begin position="89"/>
        <end position="108"/>
    </location>
</feature>
<dbReference type="Proteomes" id="UP001595833">
    <property type="component" value="Unassembled WGS sequence"/>
</dbReference>
<reference evidence="3" key="1">
    <citation type="journal article" date="2019" name="Int. J. Syst. Evol. Microbiol.">
        <title>The Global Catalogue of Microorganisms (GCM) 10K type strain sequencing project: providing services to taxonomists for standard genome sequencing and annotation.</title>
        <authorList>
            <consortium name="The Broad Institute Genomics Platform"/>
            <consortium name="The Broad Institute Genome Sequencing Center for Infectious Disease"/>
            <person name="Wu L."/>
            <person name="Ma J."/>
        </authorList>
    </citation>
    <scope>NUCLEOTIDE SEQUENCE [LARGE SCALE GENOMIC DNA]</scope>
    <source>
        <strain evidence="3">KCTC 12848</strain>
    </source>
</reference>
<feature type="transmembrane region" description="Helical" evidence="1">
    <location>
        <begin position="247"/>
        <end position="267"/>
    </location>
</feature>
<keyword evidence="1" id="KW-1133">Transmembrane helix</keyword>
<comment type="caution">
    <text evidence="2">The sequence shown here is derived from an EMBL/GenBank/DDBJ whole genome shotgun (WGS) entry which is preliminary data.</text>
</comment>
<feature type="transmembrane region" description="Helical" evidence="1">
    <location>
        <begin position="177"/>
        <end position="194"/>
    </location>
</feature>
<gene>
    <name evidence="2" type="ORF">ACFPFM_26830</name>
</gene>
<evidence type="ECO:0000256" key="1">
    <source>
        <dbReference type="SAM" id="Phobius"/>
    </source>
</evidence>
<accession>A0ABV9Y3Y0</accession>
<feature type="transmembrane region" description="Helical" evidence="1">
    <location>
        <begin position="214"/>
        <end position="235"/>
    </location>
</feature>
<evidence type="ECO:0000313" key="2">
    <source>
        <dbReference type="EMBL" id="MFC5057345.1"/>
    </source>
</evidence>
<dbReference type="RefSeq" id="WP_344037127.1">
    <property type="nucleotide sequence ID" value="NZ_BAAAKE010000006.1"/>
</dbReference>
<dbReference type="NCBIfam" id="NF038403">
    <property type="entry name" value="perm_prefix_1"/>
    <property type="match status" value="1"/>
</dbReference>